<name>X1CPB7_9ZZZZ</name>
<reference evidence="2" key="1">
    <citation type="journal article" date="2014" name="Front. Microbiol.">
        <title>High frequency of phylogenetically diverse reductive dehalogenase-homologous genes in deep subseafloor sedimentary metagenomes.</title>
        <authorList>
            <person name="Kawai M."/>
            <person name="Futagami T."/>
            <person name="Toyoda A."/>
            <person name="Takaki Y."/>
            <person name="Nishi S."/>
            <person name="Hori S."/>
            <person name="Arai W."/>
            <person name="Tsubouchi T."/>
            <person name="Morono Y."/>
            <person name="Uchiyama I."/>
            <person name="Ito T."/>
            <person name="Fujiyama A."/>
            <person name="Inagaki F."/>
            <person name="Takami H."/>
        </authorList>
    </citation>
    <scope>NUCLEOTIDE SEQUENCE</scope>
    <source>
        <strain evidence="2">Expedition CK06-06</strain>
    </source>
</reference>
<organism evidence="2">
    <name type="scientific">marine sediment metagenome</name>
    <dbReference type="NCBI Taxonomy" id="412755"/>
    <lineage>
        <taxon>unclassified sequences</taxon>
        <taxon>metagenomes</taxon>
        <taxon>ecological metagenomes</taxon>
    </lineage>
</organism>
<feature type="transmembrane region" description="Helical" evidence="1">
    <location>
        <begin position="26"/>
        <end position="51"/>
    </location>
</feature>
<comment type="caution">
    <text evidence="2">The sequence shown here is derived from an EMBL/GenBank/DDBJ whole genome shotgun (WGS) entry which is preliminary data.</text>
</comment>
<proteinExistence type="predicted"/>
<gene>
    <name evidence="2" type="ORF">S01H4_44892</name>
</gene>
<evidence type="ECO:0000256" key="1">
    <source>
        <dbReference type="SAM" id="Phobius"/>
    </source>
</evidence>
<accession>X1CPB7</accession>
<keyword evidence="1" id="KW-0472">Membrane</keyword>
<sequence>MRIVSFFQPNIFPFISSTLPPDILELVINVLTIIFFISAGILYSYFGFYIFKTFIT</sequence>
<feature type="non-terminal residue" evidence="2">
    <location>
        <position position="56"/>
    </location>
</feature>
<dbReference type="EMBL" id="BART01024944">
    <property type="protein sequence ID" value="GAG94812.1"/>
    <property type="molecule type" value="Genomic_DNA"/>
</dbReference>
<keyword evidence="1" id="KW-0812">Transmembrane</keyword>
<evidence type="ECO:0000313" key="2">
    <source>
        <dbReference type="EMBL" id="GAG94812.1"/>
    </source>
</evidence>
<keyword evidence="1" id="KW-1133">Transmembrane helix</keyword>
<protein>
    <submittedName>
        <fullName evidence="2">Uncharacterized protein</fullName>
    </submittedName>
</protein>
<dbReference type="AlphaFoldDB" id="X1CPB7"/>